<proteinExistence type="predicted"/>
<keyword evidence="5" id="KW-1185">Reference proteome</keyword>
<feature type="compositionally biased region" description="Basic and acidic residues" evidence="2">
    <location>
        <begin position="1301"/>
        <end position="1311"/>
    </location>
</feature>
<dbReference type="PROSITE" id="PS50181">
    <property type="entry name" value="FBOX"/>
    <property type="match status" value="1"/>
</dbReference>
<evidence type="ECO:0000256" key="2">
    <source>
        <dbReference type="SAM" id="MobiDB-lite"/>
    </source>
</evidence>
<keyword evidence="1" id="KW-0175">Coiled coil</keyword>
<dbReference type="InterPro" id="IPR001810">
    <property type="entry name" value="F-box_dom"/>
</dbReference>
<dbReference type="EMBL" id="GG662546">
    <property type="protein sequence ID" value="EAS02194.2"/>
    <property type="molecule type" value="Genomic_DNA"/>
</dbReference>
<dbReference type="InParanoid" id="Q240L4"/>
<feature type="region of interest" description="Disordered" evidence="2">
    <location>
        <begin position="589"/>
        <end position="619"/>
    </location>
</feature>
<feature type="region of interest" description="Disordered" evidence="2">
    <location>
        <begin position="278"/>
        <end position="299"/>
    </location>
</feature>
<reference evidence="5" key="1">
    <citation type="journal article" date="2006" name="PLoS Biol.">
        <title>Macronuclear genome sequence of the ciliate Tetrahymena thermophila, a model eukaryote.</title>
        <authorList>
            <person name="Eisen J.A."/>
            <person name="Coyne R.S."/>
            <person name="Wu M."/>
            <person name="Wu D."/>
            <person name="Thiagarajan M."/>
            <person name="Wortman J.R."/>
            <person name="Badger J.H."/>
            <person name="Ren Q."/>
            <person name="Amedeo P."/>
            <person name="Jones K.M."/>
            <person name="Tallon L.J."/>
            <person name="Delcher A.L."/>
            <person name="Salzberg S.L."/>
            <person name="Silva J.C."/>
            <person name="Haas B.J."/>
            <person name="Majoros W.H."/>
            <person name="Farzad M."/>
            <person name="Carlton J.M."/>
            <person name="Smith R.K. Jr."/>
            <person name="Garg J."/>
            <person name="Pearlman R.E."/>
            <person name="Karrer K.M."/>
            <person name="Sun L."/>
            <person name="Manning G."/>
            <person name="Elde N.C."/>
            <person name="Turkewitz A.P."/>
            <person name="Asai D.J."/>
            <person name="Wilkes D.E."/>
            <person name="Wang Y."/>
            <person name="Cai H."/>
            <person name="Collins K."/>
            <person name="Stewart B.A."/>
            <person name="Lee S.R."/>
            <person name="Wilamowska K."/>
            <person name="Weinberg Z."/>
            <person name="Ruzzo W.L."/>
            <person name="Wloga D."/>
            <person name="Gaertig J."/>
            <person name="Frankel J."/>
            <person name="Tsao C.-C."/>
            <person name="Gorovsky M.A."/>
            <person name="Keeling P.J."/>
            <person name="Waller R.F."/>
            <person name="Patron N.J."/>
            <person name="Cherry J.M."/>
            <person name="Stover N.A."/>
            <person name="Krieger C.J."/>
            <person name="del Toro C."/>
            <person name="Ryder H.F."/>
            <person name="Williamson S.C."/>
            <person name="Barbeau R.A."/>
            <person name="Hamilton E.P."/>
            <person name="Orias E."/>
        </authorList>
    </citation>
    <scope>NUCLEOTIDE SEQUENCE [LARGE SCALE GENOMIC DNA]</scope>
    <source>
        <strain evidence="5">SB210</strain>
    </source>
</reference>
<dbReference type="SUPFAM" id="SSF81383">
    <property type="entry name" value="F-box domain"/>
    <property type="match status" value="1"/>
</dbReference>
<dbReference type="Pfam" id="PF00646">
    <property type="entry name" value="F-box"/>
    <property type="match status" value="1"/>
</dbReference>
<dbReference type="KEGG" id="tet:TTHERM_00989350"/>
<feature type="compositionally biased region" description="Low complexity" evidence="2">
    <location>
        <begin position="1587"/>
        <end position="1600"/>
    </location>
</feature>
<protein>
    <submittedName>
        <fullName evidence="4">Cell division protein</fullName>
    </submittedName>
</protein>
<feature type="region of interest" description="Disordered" evidence="2">
    <location>
        <begin position="1024"/>
        <end position="1059"/>
    </location>
</feature>
<feature type="compositionally biased region" description="Low complexity" evidence="2">
    <location>
        <begin position="1034"/>
        <end position="1050"/>
    </location>
</feature>
<dbReference type="InterPro" id="IPR036047">
    <property type="entry name" value="F-box-like_dom_sf"/>
</dbReference>
<feature type="domain" description="F-box" evidence="3">
    <location>
        <begin position="145"/>
        <end position="191"/>
    </location>
</feature>
<feature type="coiled-coil region" evidence="1">
    <location>
        <begin position="91"/>
        <end position="118"/>
    </location>
</feature>
<keyword evidence="4" id="KW-0131">Cell cycle</keyword>
<feature type="compositionally biased region" description="Polar residues" evidence="2">
    <location>
        <begin position="603"/>
        <end position="619"/>
    </location>
</feature>
<feature type="region of interest" description="Disordered" evidence="2">
    <location>
        <begin position="1282"/>
        <end position="1388"/>
    </location>
</feature>
<dbReference type="OrthoDB" id="298568at2759"/>
<sequence length="1609" mass="188774">MICYQEKEKQVKEFNQNLSLFYIARGQQQLQVLKSIKQKVKLRRRIKEGKLKQILQSFVVSEISDQKQVKHKSIQKVIKDVVGEIGVILSQETVKQKLKQVEKQMDQAKQFSDKKKKEIPIMKQKESILLQRSNESIILEQKQKNIIFTKLPARLVNIILEMLDPNEVPVLRCVCRWFKDYIDSNDNLIAIQVFSLFFPKQVDFFCDYGENDIFLQERAKKNYIISHNTRNQSKWRSFLKIYRDVRESFLAVNYKIFLFGQEQKEKQQNKEQTNQNNLLDQKNNFNGNPNKAVSKLGGLAPLPLDNDLDDSTDQKGTGFDFDQFGFNASSSQQEDSSKNKFGDSQFKFNMQDQESGESQNTNQQQPLFKFKQSQDSDNVNSSQNTENQDVCSMDFSKHKIQAQKMSQITSKYIWGVLKDPPLPILKLRRENIGNYCNTWFQNKLAEVLWEGSRQIGIGLHKFTEEEQPLLSINNIIRDNKQYFIDEIKQFCEKWPFQKNEILNLRYYFYKNKPTFSYVSRQTKRKLTGSFNKQTSPRILFTKPSRNLSTMEDQGFTNILGTNKSFQSQINTNLATQNSNPNPVVFNFFDNNNNNNHSNRDSLDQYSSPTKPQIAQQNSQGQKGLFDNIFQFAHKQPDQDNDFFTDLDLDNQEEENNQFQENDYIMQMRQKPLLICFIENLVDLFIFKCQLIYEYLKEHMNGQNVHESSGIKKNGFDLLSEYNIKWNIYIAFLNEIEEQLKDVFEVYNEAFDQIFEDYPQHPRMSIWRLMVKIWIQEIYSKDEIKENLYGCFLKILSIRRQENFQFQMKQIELDRKVQQQYYMPDQLEYISLTLLNNLTKNKNFSLLNYGEGYDYFHSFFSKNQYHADSLLSSFVESTVDLSLNEISVHYLGHSQVQMDKPYLELEKQLLDSSQIYFRHQQSMFLSNPSNYLLFLKGDLKYVSKIFKERSQTLLRKKMLEHWKEMFKDIIAQKLPKQFELFNEKDEKTKNLIQQHVKQQIQSLKIQQQNQIQSDNNLAQPLLAQQNTQSQDGEDQSQQLQASNLSNQQNEEQPNRQSIFSNDTLPSLIYQILEEQELKQKQQEQIQIELNSKTNSVDTHQILLQKSNNNSNSTNNNIFNCSNDLFSIEKKGDFFDQQAQSNNQSNFFECNNNEDDLPEIPGINNNPVIEKKDISTRSNLTQQNLGFSSEELEKIQEKAHILSHMFRMGDDQTKLDIQNYIETCKSLNEMNTSKSDQDLEIEELNNMRRLPIVLNNEEQTFFFLTRSLTEEVLQETILKQKEFLRQQRESNNDGDSEEDEEENEHHENQHYSGDEEEGDEHEQSNGEPQLKFDDDEDDDSNNSLDEIPNSLSLKGNKTQNKPKKNKAKQKVEQDIPVYNSGDESDSHVDDTTTAGNINFFNVKKQESNASDFSLGLDKETSRISNHFLFNENLTSNQKQEQEDKIQFNFDINSTKQEEAQQQQQPMNFDFFKLEKQSSAPGNQINMFTFKLQSNDQINIKANKKSLDDDQEHNFFANCTPSMSQNNQNNSKNSNTQIKVDLFSNISNNNNNNDNQFTINFNNNITHKNNTTSPSINSQNMFFNLLNNINKDNNSEETSSNNNNEEEVKDQS</sequence>
<feature type="region of interest" description="Disordered" evidence="2">
    <location>
        <begin position="1587"/>
        <end position="1609"/>
    </location>
</feature>
<evidence type="ECO:0000256" key="1">
    <source>
        <dbReference type="SAM" id="Coils"/>
    </source>
</evidence>
<accession>Q240L4</accession>
<feature type="region of interest" description="Disordered" evidence="2">
    <location>
        <begin position="371"/>
        <end position="390"/>
    </location>
</feature>
<feature type="region of interest" description="Disordered" evidence="2">
    <location>
        <begin position="322"/>
        <end position="343"/>
    </location>
</feature>
<organism evidence="4 5">
    <name type="scientific">Tetrahymena thermophila (strain SB210)</name>
    <dbReference type="NCBI Taxonomy" id="312017"/>
    <lineage>
        <taxon>Eukaryota</taxon>
        <taxon>Sar</taxon>
        <taxon>Alveolata</taxon>
        <taxon>Ciliophora</taxon>
        <taxon>Intramacronucleata</taxon>
        <taxon>Oligohymenophorea</taxon>
        <taxon>Hymenostomatida</taxon>
        <taxon>Tetrahymenina</taxon>
        <taxon>Tetrahymenidae</taxon>
        <taxon>Tetrahymena</taxon>
    </lineage>
</organism>
<dbReference type="Proteomes" id="UP000009168">
    <property type="component" value="Unassembled WGS sequence"/>
</dbReference>
<feature type="compositionally biased region" description="Low complexity" evidence="2">
    <location>
        <begin position="373"/>
        <end position="384"/>
    </location>
</feature>
<evidence type="ECO:0000313" key="4">
    <source>
        <dbReference type="EMBL" id="EAS02194.2"/>
    </source>
</evidence>
<feature type="compositionally biased region" description="Polar residues" evidence="2">
    <location>
        <begin position="278"/>
        <end position="291"/>
    </location>
</feature>
<dbReference type="eggNOG" id="KOG2655">
    <property type="taxonomic scope" value="Eukaryota"/>
</dbReference>
<dbReference type="SMART" id="SM00256">
    <property type="entry name" value="FBOX"/>
    <property type="match status" value="1"/>
</dbReference>
<dbReference type="GO" id="GO:0051301">
    <property type="term" value="P:cell division"/>
    <property type="evidence" value="ECO:0007669"/>
    <property type="project" value="UniProtKB-KW"/>
</dbReference>
<evidence type="ECO:0000259" key="3">
    <source>
        <dbReference type="PROSITE" id="PS50181"/>
    </source>
</evidence>
<evidence type="ECO:0000313" key="5">
    <source>
        <dbReference type="Proteomes" id="UP000009168"/>
    </source>
</evidence>
<dbReference type="GeneID" id="7828032"/>
<dbReference type="RefSeq" id="XP_001022439.2">
    <property type="nucleotide sequence ID" value="XM_001022439.2"/>
</dbReference>
<gene>
    <name evidence="4" type="ORF">TTHERM_00989350</name>
</gene>
<keyword evidence="4" id="KW-0132">Cell division</keyword>
<dbReference type="HOGENOM" id="CLU_234110_0_0_1"/>
<feature type="compositionally biased region" description="Acidic residues" evidence="2">
    <location>
        <begin position="1290"/>
        <end position="1300"/>
    </location>
</feature>
<name>Q240L4_TETTS</name>